<sequence>MDNLYMKGELLQVHTKNSEIYEGRFYGMTNDKSKISLYNVKDSPKGDLSDGILHYYDSDIRDIVKLKEPNEQKHLKISEKECEEIIKTSKKYIYINQVDKSFHDALEDLNQYSYVGLSTDGASMGRKCKMPFLVLSTPLQIYIFDIKVMEYHAFDAGLTKLLESETPKKIIHDSRNISDCLYHKHNVKLNSVFDTQVGDLLISRNKTGRLPDKVKSLSECLNLYLGLQVNRVRQQSVVDEKLGVLECTERPLAAKIKDSLAKNIAFLHRLSETINDEMLLPFVRGVECFIENIRSLDDFKAWERCGMQNQLPKDFKSAIEY</sequence>
<gene>
    <name evidence="1" type="ORF">PYW08_015475</name>
</gene>
<evidence type="ECO:0000313" key="1">
    <source>
        <dbReference type="EMBL" id="KAJ8727078.1"/>
    </source>
</evidence>
<dbReference type="EMBL" id="CM056783">
    <property type="protein sequence ID" value="KAJ8727078.1"/>
    <property type="molecule type" value="Genomic_DNA"/>
</dbReference>
<accession>A0ACC2QWR4</accession>
<reference evidence="1" key="1">
    <citation type="submission" date="2023-03" db="EMBL/GenBank/DDBJ databases">
        <title>Chromosome-level genomes of two armyworms, Mythimna separata and Mythimna loreyi, provide insights into the biosynthesis and reception of sex pheromones.</title>
        <authorList>
            <person name="Zhao H."/>
        </authorList>
    </citation>
    <scope>NUCLEOTIDE SEQUENCE</scope>
    <source>
        <strain evidence="1">BeijingLab</strain>
    </source>
</reference>
<comment type="caution">
    <text evidence="1">The sequence shown here is derived from an EMBL/GenBank/DDBJ whole genome shotgun (WGS) entry which is preliminary data.</text>
</comment>
<proteinExistence type="predicted"/>
<name>A0ACC2QWR4_9NEOP</name>
<dbReference type="Proteomes" id="UP001231649">
    <property type="component" value="Chromosome 7"/>
</dbReference>
<evidence type="ECO:0000313" key="2">
    <source>
        <dbReference type="Proteomes" id="UP001231649"/>
    </source>
</evidence>
<keyword evidence="2" id="KW-1185">Reference proteome</keyword>
<protein>
    <submittedName>
        <fullName evidence="1">Uncharacterized protein</fullName>
    </submittedName>
</protein>
<organism evidence="1 2">
    <name type="scientific">Mythimna loreyi</name>
    <dbReference type="NCBI Taxonomy" id="667449"/>
    <lineage>
        <taxon>Eukaryota</taxon>
        <taxon>Metazoa</taxon>
        <taxon>Ecdysozoa</taxon>
        <taxon>Arthropoda</taxon>
        <taxon>Hexapoda</taxon>
        <taxon>Insecta</taxon>
        <taxon>Pterygota</taxon>
        <taxon>Neoptera</taxon>
        <taxon>Endopterygota</taxon>
        <taxon>Lepidoptera</taxon>
        <taxon>Glossata</taxon>
        <taxon>Ditrysia</taxon>
        <taxon>Noctuoidea</taxon>
        <taxon>Noctuidae</taxon>
        <taxon>Noctuinae</taxon>
        <taxon>Hadenini</taxon>
        <taxon>Mythimna</taxon>
    </lineage>
</organism>